<feature type="transmembrane region" description="Helical" evidence="1">
    <location>
        <begin position="379"/>
        <end position="400"/>
    </location>
</feature>
<evidence type="ECO:0008006" key="4">
    <source>
        <dbReference type="Google" id="ProtNLM"/>
    </source>
</evidence>
<feature type="transmembrane region" description="Helical" evidence="1">
    <location>
        <begin position="333"/>
        <end position="354"/>
    </location>
</feature>
<feature type="transmembrane region" description="Helical" evidence="1">
    <location>
        <begin position="57"/>
        <end position="79"/>
    </location>
</feature>
<keyword evidence="1" id="KW-0472">Membrane</keyword>
<feature type="transmembrane region" description="Helical" evidence="1">
    <location>
        <begin position="412"/>
        <end position="435"/>
    </location>
</feature>
<evidence type="ECO:0000313" key="3">
    <source>
        <dbReference type="Proteomes" id="UP000565711"/>
    </source>
</evidence>
<comment type="caution">
    <text evidence="2">The sequence shown here is derived from an EMBL/GenBank/DDBJ whole genome shotgun (WGS) entry which is preliminary data.</text>
</comment>
<dbReference type="Proteomes" id="UP000565711">
    <property type="component" value="Unassembled WGS sequence"/>
</dbReference>
<name>A0A846XPY2_9NOCA</name>
<keyword evidence="1" id="KW-0812">Transmembrane</keyword>
<keyword evidence="3" id="KW-1185">Reference proteome</keyword>
<organism evidence="2 3">
    <name type="scientific">Nocardia vermiculata</name>
    <dbReference type="NCBI Taxonomy" id="257274"/>
    <lineage>
        <taxon>Bacteria</taxon>
        <taxon>Bacillati</taxon>
        <taxon>Actinomycetota</taxon>
        <taxon>Actinomycetes</taxon>
        <taxon>Mycobacteriales</taxon>
        <taxon>Nocardiaceae</taxon>
        <taxon>Nocardia</taxon>
    </lineage>
</organism>
<feature type="transmembrane region" description="Helical" evidence="1">
    <location>
        <begin position="100"/>
        <end position="127"/>
    </location>
</feature>
<gene>
    <name evidence="2" type="ORF">HGA08_00440</name>
</gene>
<sequence>MVGVLIRMRWRLTARAMSSGRAAAGFWIALIVGVLAALATAALTAVAAHGWDTRAAVNVAATLYAVWTLGWLCGPILTGSSDETLQPEHFRLLPMSYRQLSIGLLAVAFTGPAGAVNLLAFAGLVAAGVQWGVLPALFAVAGMCLQLVFVVLLSRVVLAWIGAAMRSRRGRDLGVVLAGLTGLAYYPLQLLLTYLGPRLEHASPGVELTLRVLPSGWAPYAVQAAAEGRWWYGLAALIGLAVLAAALWQAWAVLLRRRLTTTAAAAGPARAAGSRSGSGRLERMIPPTPVGAVILKELRTWWRDGRRRAALLPLMLIGVVLPLFLGLQNGGASVPFAGVFVVWMAAMASANMYAFDGTALWHTLVIPGAVPADVRGRMIAWLLVVGPLPVVLTLLLPGVAGQQQMYPWAVSLLPVLLGVGVATAMFLSVHAAYPLPQQRGNPFAGNSGNPGCARALVQLVIGFGQLVVGLPVLAVLVLGAVTHHALIQWAALPLGIALGIGAALLGAHLVTRRVESHGPELLAAVKPR</sequence>
<evidence type="ECO:0000313" key="2">
    <source>
        <dbReference type="EMBL" id="NKY48677.1"/>
    </source>
</evidence>
<feature type="transmembrane region" description="Helical" evidence="1">
    <location>
        <begin position="309"/>
        <end position="327"/>
    </location>
</feature>
<keyword evidence="1" id="KW-1133">Transmembrane helix</keyword>
<dbReference type="EMBL" id="JAAXOP010000001">
    <property type="protein sequence ID" value="NKY48677.1"/>
    <property type="molecule type" value="Genomic_DNA"/>
</dbReference>
<protein>
    <recommendedName>
        <fullName evidence="4">ABC-2 type transport system permease protein</fullName>
    </recommendedName>
</protein>
<dbReference type="RefSeq" id="WP_067870216.1">
    <property type="nucleotide sequence ID" value="NZ_JAAXOP010000001.1"/>
</dbReference>
<feature type="transmembrane region" description="Helical" evidence="1">
    <location>
        <begin position="173"/>
        <end position="195"/>
    </location>
</feature>
<feature type="transmembrane region" description="Helical" evidence="1">
    <location>
        <begin position="230"/>
        <end position="254"/>
    </location>
</feature>
<evidence type="ECO:0000256" key="1">
    <source>
        <dbReference type="SAM" id="Phobius"/>
    </source>
</evidence>
<feature type="transmembrane region" description="Helical" evidence="1">
    <location>
        <begin position="486"/>
        <end position="507"/>
    </location>
</feature>
<dbReference type="AlphaFoldDB" id="A0A846XPY2"/>
<feature type="transmembrane region" description="Helical" evidence="1">
    <location>
        <begin position="133"/>
        <end position="161"/>
    </location>
</feature>
<feature type="transmembrane region" description="Helical" evidence="1">
    <location>
        <begin position="456"/>
        <end position="480"/>
    </location>
</feature>
<accession>A0A846XPY2</accession>
<proteinExistence type="predicted"/>
<reference evidence="2 3" key="1">
    <citation type="submission" date="2020-04" db="EMBL/GenBank/DDBJ databases">
        <title>MicrobeNet Type strains.</title>
        <authorList>
            <person name="Nicholson A.C."/>
        </authorList>
    </citation>
    <scope>NUCLEOTIDE SEQUENCE [LARGE SCALE GENOMIC DNA]</scope>
    <source>
        <strain evidence="2 3">JCM 12354</strain>
    </source>
</reference>